<comment type="caution">
    <text evidence="1">The sequence shown here is derived from an EMBL/GenBank/DDBJ whole genome shotgun (WGS) entry which is preliminary data.</text>
</comment>
<reference evidence="2" key="1">
    <citation type="submission" date="2022-10" db="EMBL/GenBank/DDBJ databases">
        <title>A novel bacterium of genus Hazenella, isolated from South China Sea.</title>
        <authorList>
            <person name="Huang H."/>
            <person name="Mo K."/>
            <person name="Hu Y."/>
        </authorList>
    </citation>
    <scope>NUCLEOTIDE SEQUENCE [LARGE SCALE GENOMIC DNA]</scope>
    <source>
        <strain evidence="2">IB182357</strain>
    </source>
</reference>
<sequence length="275" mass="30860">MNIPPPLCEELSQILNAEIASLFNQNLDCILVNYRTFPATILTRPTTEPLNNLFTFQATPLKNKTLNIGWFSLLETEVTSVVGLLSKQDITVSSIADFSPFLNPRIIRVYYQVLENPLRTATKLKNVLSSLKNTAKSLSEPEPTPQFRILCNTFAQTLGTNSVLILGSSCEVFKIRDLHLKIEGQKVITNPPRLINLSFESLDASANALCWGQIDLLKREVSTFLNVLKKQKGIIISSLHIQWFTNPQTVELTYLTVENPITFAIQSRRALQALT</sequence>
<name>A0A926RUG4_9BACL</name>
<dbReference type="Proteomes" id="UP000661691">
    <property type="component" value="Unassembled WGS sequence"/>
</dbReference>
<dbReference type="Pfam" id="PF07485">
    <property type="entry name" value="DUF1529"/>
    <property type="match status" value="2"/>
</dbReference>
<proteinExistence type="predicted"/>
<organism evidence="1 2">
    <name type="scientific">Polycladospora coralii</name>
    <dbReference type="NCBI Taxonomy" id="2771432"/>
    <lineage>
        <taxon>Bacteria</taxon>
        <taxon>Bacillati</taxon>
        <taxon>Bacillota</taxon>
        <taxon>Bacilli</taxon>
        <taxon>Bacillales</taxon>
        <taxon>Thermoactinomycetaceae</taxon>
        <taxon>Polycladospora</taxon>
    </lineage>
</organism>
<gene>
    <name evidence="1" type="ORF">IC620_16290</name>
</gene>
<dbReference type="AlphaFoldDB" id="A0A926RUG4"/>
<keyword evidence="2" id="KW-1185">Reference proteome</keyword>
<dbReference type="RefSeq" id="WP_191142853.1">
    <property type="nucleotide sequence ID" value="NZ_JACXAH010000045.1"/>
</dbReference>
<dbReference type="InterPro" id="IPR011094">
    <property type="entry name" value="Uncharacterised_LppY/LpqO"/>
</dbReference>
<dbReference type="EMBL" id="JACXAH010000045">
    <property type="protein sequence ID" value="MBD1373905.1"/>
    <property type="molecule type" value="Genomic_DNA"/>
</dbReference>
<evidence type="ECO:0000313" key="2">
    <source>
        <dbReference type="Proteomes" id="UP000661691"/>
    </source>
</evidence>
<accession>A0A926RUG4</accession>
<evidence type="ECO:0000313" key="1">
    <source>
        <dbReference type="EMBL" id="MBD1373905.1"/>
    </source>
</evidence>
<protein>
    <submittedName>
        <fullName evidence="1">DUF1259 domain-containing protein</fullName>
    </submittedName>
</protein>